<keyword evidence="3" id="KW-1185">Reference proteome</keyword>
<gene>
    <name evidence="2" type="ORF">CALCODRAFT_515559</name>
</gene>
<dbReference type="GO" id="GO:0008168">
    <property type="term" value="F:methyltransferase activity"/>
    <property type="evidence" value="ECO:0007669"/>
    <property type="project" value="UniProtKB-KW"/>
</dbReference>
<dbReference type="GO" id="GO:0032259">
    <property type="term" value="P:methylation"/>
    <property type="evidence" value="ECO:0007669"/>
    <property type="project" value="UniProtKB-KW"/>
</dbReference>
<dbReference type="SUPFAM" id="SSF53335">
    <property type="entry name" value="S-adenosyl-L-methionine-dependent methyltransferases"/>
    <property type="match status" value="1"/>
</dbReference>
<dbReference type="OrthoDB" id="184880at2759"/>
<dbReference type="InterPro" id="IPR029063">
    <property type="entry name" value="SAM-dependent_MTases_sf"/>
</dbReference>
<dbReference type="InterPro" id="IPR041698">
    <property type="entry name" value="Methyltransf_25"/>
</dbReference>
<protein>
    <submittedName>
        <fullName evidence="2">S-adenosyl-L-methionine-dependent methyltransferase</fullName>
    </submittedName>
</protein>
<dbReference type="STRING" id="1353952.A0A165I621"/>
<dbReference type="AlphaFoldDB" id="A0A165I621"/>
<dbReference type="EMBL" id="KV423933">
    <property type="protein sequence ID" value="KZT60176.1"/>
    <property type="molecule type" value="Genomic_DNA"/>
</dbReference>
<dbReference type="PANTHER" id="PTHR43591:SF24">
    <property type="entry name" value="2-METHOXY-6-POLYPRENYL-1,4-BENZOQUINOL METHYLASE, MITOCHONDRIAL"/>
    <property type="match status" value="1"/>
</dbReference>
<proteinExistence type="predicted"/>
<dbReference type="Gene3D" id="3.40.50.150">
    <property type="entry name" value="Vaccinia Virus protein VP39"/>
    <property type="match status" value="1"/>
</dbReference>
<dbReference type="InParanoid" id="A0A165I621"/>
<accession>A0A165I621</accession>
<name>A0A165I621_9BASI</name>
<evidence type="ECO:0000313" key="3">
    <source>
        <dbReference type="Proteomes" id="UP000076842"/>
    </source>
</evidence>
<dbReference type="CDD" id="cd02440">
    <property type="entry name" value="AdoMet_MTases"/>
    <property type="match status" value="1"/>
</dbReference>
<dbReference type="PANTHER" id="PTHR43591">
    <property type="entry name" value="METHYLTRANSFERASE"/>
    <property type="match status" value="1"/>
</dbReference>
<reference evidence="2 3" key="1">
    <citation type="journal article" date="2016" name="Mol. Biol. Evol.">
        <title>Comparative Genomics of Early-Diverging Mushroom-Forming Fungi Provides Insights into the Origins of Lignocellulose Decay Capabilities.</title>
        <authorList>
            <person name="Nagy L.G."/>
            <person name="Riley R."/>
            <person name="Tritt A."/>
            <person name="Adam C."/>
            <person name="Daum C."/>
            <person name="Floudas D."/>
            <person name="Sun H."/>
            <person name="Yadav J.S."/>
            <person name="Pangilinan J."/>
            <person name="Larsson K.H."/>
            <person name="Matsuura K."/>
            <person name="Barry K."/>
            <person name="Labutti K."/>
            <person name="Kuo R."/>
            <person name="Ohm R.A."/>
            <person name="Bhattacharya S.S."/>
            <person name="Shirouzu T."/>
            <person name="Yoshinaga Y."/>
            <person name="Martin F.M."/>
            <person name="Grigoriev I.V."/>
            <person name="Hibbett D.S."/>
        </authorList>
    </citation>
    <scope>NUCLEOTIDE SEQUENCE [LARGE SCALE GENOMIC DNA]</scope>
    <source>
        <strain evidence="2 3">HHB12733</strain>
    </source>
</reference>
<evidence type="ECO:0000313" key="2">
    <source>
        <dbReference type="EMBL" id="KZT60176.1"/>
    </source>
</evidence>
<dbReference type="Proteomes" id="UP000076842">
    <property type="component" value="Unassembled WGS sequence"/>
</dbReference>
<dbReference type="Pfam" id="PF13649">
    <property type="entry name" value="Methyltransf_25"/>
    <property type="match status" value="1"/>
</dbReference>
<keyword evidence="2" id="KW-0808">Transferase</keyword>
<keyword evidence="2" id="KW-0489">Methyltransferase</keyword>
<feature type="domain" description="Methyltransferase" evidence="1">
    <location>
        <begin position="65"/>
        <end position="156"/>
    </location>
</feature>
<evidence type="ECO:0000259" key="1">
    <source>
        <dbReference type="Pfam" id="PF13649"/>
    </source>
</evidence>
<sequence>MSAAALTLPVPAKLPKAERYYTADTYLLPHDDIERARLQIQHEMLMKYTKELLPSNLTLSDGDEVLDAGTGSGVWLMDVTRTVSPAVLFTGVDIEKRLFPQPLPNTKFLVQSTLSLPPHWSSKFTLVHQRLMVAAFSKDAWKQCISEFYRVLKPGGWLRLEEIDFLGVLEQEAIPPLTDRFWKGARVLCEARGVSSDCLLRIPTLLEEVGFSDLQPIVTRIPYGSDENARRVGIGAWKGMKVPFLKAGGFDVARTSEEYDAFIDQVEEEWETSNFTRTYITWIARKPL</sequence>
<organism evidence="2 3">
    <name type="scientific">Calocera cornea HHB12733</name>
    <dbReference type="NCBI Taxonomy" id="1353952"/>
    <lineage>
        <taxon>Eukaryota</taxon>
        <taxon>Fungi</taxon>
        <taxon>Dikarya</taxon>
        <taxon>Basidiomycota</taxon>
        <taxon>Agaricomycotina</taxon>
        <taxon>Dacrymycetes</taxon>
        <taxon>Dacrymycetales</taxon>
        <taxon>Dacrymycetaceae</taxon>
        <taxon>Calocera</taxon>
    </lineage>
</organism>